<feature type="compositionally biased region" description="Polar residues" evidence="10">
    <location>
        <begin position="19"/>
        <end position="36"/>
    </location>
</feature>
<dbReference type="Gene3D" id="3.30.200.20">
    <property type="entry name" value="Phosphorylase Kinase, domain 1"/>
    <property type="match status" value="1"/>
</dbReference>
<name>A0A5N6RS78_9ROSI</name>
<dbReference type="InterPro" id="IPR000719">
    <property type="entry name" value="Prot_kinase_dom"/>
</dbReference>
<evidence type="ECO:0000256" key="2">
    <source>
        <dbReference type="ARBA" id="ARBA00022527"/>
    </source>
</evidence>
<dbReference type="SMART" id="SM00220">
    <property type="entry name" value="S_TKc"/>
    <property type="match status" value="1"/>
</dbReference>
<dbReference type="Pfam" id="PF00069">
    <property type="entry name" value="Pkinase"/>
    <property type="match status" value="1"/>
</dbReference>
<dbReference type="Proteomes" id="UP000327013">
    <property type="component" value="Chromosome 8"/>
</dbReference>
<evidence type="ECO:0000259" key="12">
    <source>
        <dbReference type="PROSITE" id="PS51285"/>
    </source>
</evidence>
<organism evidence="13 14">
    <name type="scientific">Carpinus fangiana</name>
    <dbReference type="NCBI Taxonomy" id="176857"/>
    <lineage>
        <taxon>Eukaryota</taxon>
        <taxon>Viridiplantae</taxon>
        <taxon>Streptophyta</taxon>
        <taxon>Embryophyta</taxon>
        <taxon>Tracheophyta</taxon>
        <taxon>Spermatophyta</taxon>
        <taxon>Magnoliopsida</taxon>
        <taxon>eudicotyledons</taxon>
        <taxon>Gunneridae</taxon>
        <taxon>Pentapetalae</taxon>
        <taxon>rosids</taxon>
        <taxon>fabids</taxon>
        <taxon>Fagales</taxon>
        <taxon>Betulaceae</taxon>
        <taxon>Carpinus</taxon>
    </lineage>
</organism>
<dbReference type="InterPro" id="IPR011009">
    <property type="entry name" value="Kinase-like_dom_sf"/>
</dbReference>
<feature type="domain" description="AGC-kinase C-terminal" evidence="12">
    <location>
        <begin position="406"/>
        <end position="473"/>
    </location>
</feature>
<dbReference type="SUPFAM" id="SSF56112">
    <property type="entry name" value="Protein kinase-like (PK-like)"/>
    <property type="match status" value="1"/>
</dbReference>
<dbReference type="GO" id="GO:0106310">
    <property type="term" value="F:protein serine kinase activity"/>
    <property type="evidence" value="ECO:0007669"/>
    <property type="project" value="RHEA"/>
</dbReference>
<reference evidence="13 14" key="1">
    <citation type="submission" date="2019-06" db="EMBL/GenBank/DDBJ databases">
        <title>A chromosomal-level reference genome of Carpinus fangiana (Coryloideae, Betulaceae).</title>
        <authorList>
            <person name="Yang X."/>
            <person name="Wang Z."/>
            <person name="Zhang L."/>
            <person name="Hao G."/>
            <person name="Liu J."/>
            <person name="Yang Y."/>
        </authorList>
    </citation>
    <scope>NUCLEOTIDE SEQUENCE [LARGE SCALE GENOMIC DNA]</scope>
    <source>
        <strain evidence="13">Cfa_2016G</strain>
        <tissue evidence="13">Leaf</tissue>
    </source>
</reference>
<feature type="region of interest" description="Disordered" evidence="10">
    <location>
        <begin position="1"/>
        <end position="123"/>
    </location>
</feature>
<evidence type="ECO:0000256" key="10">
    <source>
        <dbReference type="SAM" id="MobiDB-lite"/>
    </source>
</evidence>
<dbReference type="FunFam" id="1.10.510.10:FF:000297">
    <property type="entry name" value="Non-specific serine/threonine protein kinase"/>
    <property type="match status" value="1"/>
</dbReference>
<feature type="domain" description="Protein kinase" evidence="11">
    <location>
        <begin position="132"/>
        <end position="405"/>
    </location>
</feature>
<dbReference type="EC" id="2.7.11.1" evidence="1"/>
<dbReference type="PROSITE" id="PS50011">
    <property type="entry name" value="PROTEIN_KINASE_DOM"/>
    <property type="match status" value="1"/>
</dbReference>
<accession>A0A5N6RS78</accession>
<keyword evidence="14" id="KW-1185">Reference proteome</keyword>
<evidence type="ECO:0000256" key="3">
    <source>
        <dbReference type="ARBA" id="ARBA00022553"/>
    </source>
</evidence>
<dbReference type="InterPro" id="IPR000961">
    <property type="entry name" value="AGC-kinase_C"/>
</dbReference>
<keyword evidence="4" id="KW-0808">Transferase</keyword>
<dbReference type="Gene3D" id="1.10.510.10">
    <property type="entry name" value="Transferase(Phosphotransferase) domain 1"/>
    <property type="match status" value="1"/>
</dbReference>
<keyword evidence="7" id="KW-0067">ATP-binding</keyword>
<evidence type="ECO:0000256" key="7">
    <source>
        <dbReference type="ARBA" id="ARBA00022840"/>
    </source>
</evidence>
<evidence type="ECO:0000256" key="8">
    <source>
        <dbReference type="ARBA" id="ARBA00047899"/>
    </source>
</evidence>
<evidence type="ECO:0000256" key="5">
    <source>
        <dbReference type="ARBA" id="ARBA00022741"/>
    </source>
</evidence>
<protein>
    <recommendedName>
        <fullName evidence="1">non-specific serine/threonine protein kinase</fullName>
        <ecNumber evidence="1">2.7.11.1</ecNumber>
    </recommendedName>
</protein>
<dbReference type="PROSITE" id="PS00108">
    <property type="entry name" value="PROTEIN_KINASE_ST"/>
    <property type="match status" value="1"/>
</dbReference>
<keyword evidence="6" id="KW-0418">Kinase</keyword>
<feature type="compositionally biased region" description="Basic residues" evidence="10">
    <location>
        <begin position="1"/>
        <end position="14"/>
    </location>
</feature>
<dbReference type="SMART" id="SM00133">
    <property type="entry name" value="S_TK_X"/>
    <property type="match status" value="1"/>
</dbReference>
<dbReference type="InterPro" id="IPR008271">
    <property type="entry name" value="Ser/Thr_kinase_AS"/>
</dbReference>
<feature type="compositionally biased region" description="Low complexity" evidence="10">
    <location>
        <begin position="61"/>
        <end position="73"/>
    </location>
</feature>
<dbReference type="InterPro" id="IPR017892">
    <property type="entry name" value="Pkinase_C"/>
</dbReference>
<dbReference type="AlphaFoldDB" id="A0A5N6RS78"/>
<evidence type="ECO:0000256" key="1">
    <source>
        <dbReference type="ARBA" id="ARBA00012513"/>
    </source>
</evidence>
<evidence type="ECO:0000256" key="4">
    <source>
        <dbReference type="ARBA" id="ARBA00022679"/>
    </source>
</evidence>
<sequence>MLSNSKKKNKKKSLHSLLATNLGSKLTISIPSSTQDPELDFDFSEVFGPSTPHNRHPHQNPIPSSSPPSTSSPTLPPADPPVIRHRSHSFVGPSPRFTLSRSLPIHTPESESDAEARNGPSVDVEKFGPGDFEILRVVGQGAFGKVFQVVRKARASAGAPNNGECKEEGDDDGIYAMKVMRKDTIIKKNHVDYMKAERDILTKVVHPFIVQLRYSFQTKSKLYLILDFINGGHLFFHLYRQGIFSEDQARVYTAEIVSAVSHLHKCGIVHRDLKPENILMDADGHVMLTDFGLAKEIDESSRSNSLCGTTEYMAPEILLSKGHNKDADWWSAGILLYEMLTGQPPFTHENRKKLQERIIKEKVKLPPFLTSEAHSLLKGLLQKEPSRRLGSGPSGGDDIKSHKWFQSINWKKLEARELQPKFKPDVSGKDCTANFDRCWTAMPPNDSPAATPTAGEHFQGYTYVAPNPWLSSG</sequence>
<gene>
    <name evidence="13" type="ORF">FH972_019039</name>
</gene>
<comment type="catalytic activity">
    <reaction evidence="8">
        <text>L-threonyl-[protein] + ATP = O-phospho-L-threonyl-[protein] + ADP + H(+)</text>
        <dbReference type="Rhea" id="RHEA:46608"/>
        <dbReference type="Rhea" id="RHEA-COMP:11060"/>
        <dbReference type="Rhea" id="RHEA-COMP:11605"/>
        <dbReference type="ChEBI" id="CHEBI:15378"/>
        <dbReference type="ChEBI" id="CHEBI:30013"/>
        <dbReference type="ChEBI" id="CHEBI:30616"/>
        <dbReference type="ChEBI" id="CHEBI:61977"/>
        <dbReference type="ChEBI" id="CHEBI:456216"/>
        <dbReference type="EC" id="2.7.11.1"/>
    </reaction>
</comment>
<evidence type="ECO:0000256" key="6">
    <source>
        <dbReference type="ARBA" id="ARBA00022777"/>
    </source>
</evidence>
<dbReference type="OrthoDB" id="63267at2759"/>
<dbReference type="GO" id="GO:0005524">
    <property type="term" value="F:ATP binding"/>
    <property type="evidence" value="ECO:0007669"/>
    <property type="project" value="UniProtKB-KW"/>
</dbReference>
<keyword evidence="5" id="KW-0547">Nucleotide-binding</keyword>
<evidence type="ECO:0000259" key="11">
    <source>
        <dbReference type="PROSITE" id="PS50011"/>
    </source>
</evidence>
<dbReference type="PROSITE" id="PS51285">
    <property type="entry name" value="AGC_KINASE_CTER"/>
    <property type="match status" value="1"/>
</dbReference>
<dbReference type="PANTHER" id="PTHR24351">
    <property type="entry name" value="RIBOSOMAL PROTEIN S6 KINASE"/>
    <property type="match status" value="1"/>
</dbReference>
<comment type="catalytic activity">
    <reaction evidence="9">
        <text>L-seryl-[protein] + ATP = O-phospho-L-seryl-[protein] + ADP + H(+)</text>
        <dbReference type="Rhea" id="RHEA:17989"/>
        <dbReference type="Rhea" id="RHEA-COMP:9863"/>
        <dbReference type="Rhea" id="RHEA-COMP:11604"/>
        <dbReference type="ChEBI" id="CHEBI:15378"/>
        <dbReference type="ChEBI" id="CHEBI:29999"/>
        <dbReference type="ChEBI" id="CHEBI:30616"/>
        <dbReference type="ChEBI" id="CHEBI:83421"/>
        <dbReference type="ChEBI" id="CHEBI:456216"/>
        <dbReference type="EC" id="2.7.11.1"/>
    </reaction>
</comment>
<dbReference type="EMBL" id="CM017328">
    <property type="protein sequence ID" value="KAE8124130.1"/>
    <property type="molecule type" value="Genomic_DNA"/>
</dbReference>
<proteinExistence type="predicted"/>
<dbReference type="GO" id="GO:0004674">
    <property type="term" value="F:protein serine/threonine kinase activity"/>
    <property type="evidence" value="ECO:0007669"/>
    <property type="project" value="UniProtKB-KW"/>
</dbReference>
<evidence type="ECO:0000256" key="9">
    <source>
        <dbReference type="ARBA" id="ARBA00048679"/>
    </source>
</evidence>
<dbReference type="Pfam" id="PF00433">
    <property type="entry name" value="Pkinase_C"/>
    <property type="match status" value="1"/>
</dbReference>
<keyword evidence="3" id="KW-0597">Phosphoprotein</keyword>
<evidence type="ECO:0000313" key="14">
    <source>
        <dbReference type="Proteomes" id="UP000327013"/>
    </source>
</evidence>
<evidence type="ECO:0000313" key="13">
    <source>
        <dbReference type="EMBL" id="KAE8124130.1"/>
    </source>
</evidence>
<keyword evidence="2" id="KW-0723">Serine/threonine-protein kinase</keyword>